<proteinExistence type="predicted"/>
<evidence type="ECO:0000313" key="8">
    <source>
        <dbReference type="Proteomes" id="UP000030753"/>
    </source>
</evidence>
<evidence type="ECO:0000256" key="1">
    <source>
        <dbReference type="ARBA" id="ARBA00022723"/>
    </source>
</evidence>
<evidence type="ECO:0000259" key="6">
    <source>
        <dbReference type="PROSITE" id="PS50157"/>
    </source>
</evidence>
<dbReference type="PANTHER" id="PTHR24379">
    <property type="entry name" value="KRAB AND ZINC FINGER DOMAIN-CONTAINING"/>
    <property type="match status" value="1"/>
</dbReference>
<accession>W9HBE5</accession>
<sequence>MLPVLYNYDRLELCNSLLDFMDQHGVNNPQVHIILSTPQLAFYTHLHRFYDRQLKKSLPRNGQEGRMEYCEPCNRSFVTPHALKQHLESKHPNTYCFRCQKHFSHSSAKQQHITDSSYHHICYNCPQKPDFDSESNLQNHYKTHAKKTVECLGCSRVFISDSAMVLHLEAGYCQSGADEDYVTECALECYQSGQYTSDDPAFDFQCPACGTPFSLMSALLQHAESVVTCDEHLERNMSLGKFLHYLRTCMRKL</sequence>
<feature type="domain" description="C2H2-type" evidence="6">
    <location>
        <begin position="204"/>
        <end position="237"/>
    </location>
</feature>
<dbReference type="OrthoDB" id="6105938at2759"/>
<dbReference type="HOGENOM" id="CLU_1098541_0_0_1"/>
<evidence type="ECO:0000256" key="3">
    <source>
        <dbReference type="ARBA" id="ARBA00022771"/>
    </source>
</evidence>
<evidence type="ECO:0000256" key="2">
    <source>
        <dbReference type="ARBA" id="ARBA00022737"/>
    </source>
</evidence>
<dbReference type="PANTHER" id="PTHR24379:SF121">
    <property type="entry name" value="C2H2-TYPE DOMAIN-CONTAINING PROTEIN"/>
    <property type="match status" value="1"/>
</dbReference>
<organism evidence="7 8">
    <name type="scientific">Fusarium oxysporum NRRL 32931</name>
    <dbReference type="NCBI Taxonomy" id="660029"/>
    <lineage>
        <taxon>Eukaryota</taxon>
        <taxon>Fungi</taxon>
        <taxon>Dikarya</taxon>
        <taxon>Ascomycota</taxon>
        <taxon>Pezizomycotina</taxon>
        <taxon>Sordariomycetes</taxon>
        <taxon>Hypocreomycetidae</taxon>
        <taxon>Hypocreales</taxon>
        <taxon>Nectriaceae</taxon>
        <taxon>Fusarium</taxon>
        <taxon>Fusarium oxysporum species complex</taxon>
    </lineage>
</organism>
<keyword evidence="3 5" id="KW-0863">Zinc-finger</keyword>
<dbReference type="AlphaFoldDB" id="W9HBE5"/>
<reference evidence="7 8" key="1">
    <citation type="submission" date="2011-06" db="EMBL/GenBank/DDBJ databases">
        <title>The Genome Sequence of Fusarium oxysporum FOSC 3-a.</title>
        <authorList>
            <consortium name="The Broad Institute Genome Sequencing Platform"/>
            <person name="Ma L.-J."/>
            <person name="Gale L.R."/>
            <person name="Schwartz D.C."/>
            <person name="Zhou S."/>
            <person name="Corby-Kistler H."/>
            <person name="Young S.K."/>
            <person name="Zeng Q."/>
            <person name="Gargeya S."/>
            <person name="Fitzgerald M."/>
            <person name="Haas B."/>
            <person name="Abouelleil A."/>
            <person name="Alvarado L."/>
            <person name="Arachchi H.M."/>
            <person name="Berlin A."/>
            <person name="Brown A."/>
            <person name="Chapman S.B."/>
            <person name="Chen Z."/>
            <person name="Dunbar C."/>
            <person name="Freedman E."/>
            <person name="Gearin G."/>
            <person name="Gellesch M."/>
            <person name="Goldberg J."/>
            <person name="Griggs A."/>
            <person name="Gujja S."/>
            <person name="Heiman D."/>
            <person name="Howarth C."/>
            <person name="Larson L."/>
            <person name="Lui A."/>
            <person name="MacDonald P.J.P."/>
            <person name="Mehta T."/>
            <person name="Montmayeur A."/>
            <person name="Murphy C."/>
            <person name="Neiman D."/>
            <person name="Pearson M."/>
            <person name="Priest M."/>
            <person name="Roberts A."/>
            <person name="Saif S."/>
            <person name="Shea T."/>
            <person name="Shenoy N."/>
            <person name="Sisk P."/>
            <person name="Stolte C."/>
            <person name="Sykes S."/>
            <person name="Wortman J."/>
            <person name="Nusbaum C."/>
            <person name="Birren B."/>
        </authorList>
    </citation>
    <scope>NUCLEOTIDE SEQUENCE [LARGE SCALE GENOMIC DNA]</scope>
    <source>
        <strain evidence="8">FOSC 3-a</strain>
    </source>
</reference>
<evidence type="ECO:0000256" key="4">
    <source>
        <dbReference type="ARBA" id="ARBA00022833"/>
    </source>
</evidence>
<dbReference type="SMART" id="SM00355">
    <property type="entry name" value="ZnF_C2H2"/>
    <property type="match status" value="4"/>
</dbReference>
<dbReference type="InterPro" id="IPR013087">
    <property type="entry name" value="Znf_C2H2_type"/>
</dbReference>
<gene>
    <name evidence="7" type="ORF">FOYG_17303</name>
</gene>
<protein>
    <recommendedName>
        <fullName evidence="6">C2H2-type domain-containing protein</fullName>
    </recommendedName>
</protein>
<keyword evidence="4" id="KW-0862">Zinc</keyword>
<evidence type="ECO:0000256" key="5">
    <source>
        <dbReference type="PROSITE-ProRule" id="PRU00042"/>
    </source>
</evidence>
<dbReference type="Proteomes" id="UP000030753">
    <property type="component" value="Unassembled WGS sequence"/>
</dbReference>
<dbReference type="EMBL" id="JH717861">
    <property type="protein sequence ID" value="EWY79557.1"/>
    <property type="molecule type" value="Genomic_DNA"/>
</dbReference>
<evidence type="ECO:0000313" key="7">
    <source>
        <dbReference type="EMBL" id="EWY79557.1"/>
    </source>
</evidence>
<dbReference type="Gene3D" id="3.30.160.60">
    <property type="entry name" value="Classic Zinc Finger"/>
    <property type="match status" value="2"/>
</dbReference>
<dbReference type="Pfam" id="PF12171">
    <property type="entry name" value="zf-C2H2_jaz"/>
    <property type="match status" value="1"/>
</dbReference>
<keyword evidence="2" id="KW-0677">Repeat</keyword>
<dbReference type="InterPro" id="IPR022755">
    <property type="entry name" value="Znf_C2H2_jaz"/>
</dbReference>
<dbReference type="PROSITE" id="PS00028">
    <property type="entry name" value="ZINC_FINGER_C2H2_1"/>
    <property type="match status" value="1"/>
</dbReference>
<name>W9HBE5_FUSOX</name>
<keyword evidence="1" id="KW-0479">Metal-binding</keyword>
<dbReference type="PROSITE" id="PS50157">
    <property type="entry name" value="ZINC_FINGER_C2H2_2"/>
    <property type="match status" value="1"/>
</dbReference>
<dbReference type="GO" id="GO:0008270">
    <property type="term" value="F:zinc ion binding"/>
    <property type="evidence" value="ECO:0007669"/>
    <property type="project" value="UniProtKB-KW"/>
</dbReference>